<feature type="transmembrane region" description="Helical" evidence="1">
    <location>
        <begin position="92"/>
        <end position="113"/>
    </location>
</feature>
<keyword evidence="1" id="KW-0472">Membrane</keyword>
<dbReference type="Proteomes" id="UP001300383">
    <property type="component" value="Unassembled WGS sequence"/>
</dbReference>
<evidence type="ECO:0000313" key="3">
    <source>
        <dbReference type="Proteomes" id="UP001300383"/>
    </source>
</evidence>
<feature type="transmembrane region" description="Helical" evidence="1">
    <location>
        <begin position="53"/>
        <end position="72"/>
    </location>
</feature>
<feature type="transmembrane region" description="Helical" evidence="1">
    <location>
        <begin position="174"/>
        <end position="195"/>
    </location>
</feature>
<keyword evidence="3" id="KW-1185">Reference proteome</keyword>
<feature type="transmembrane region" description="Helical" evidence="1">
    <location>
        <begin position="202"/>
        <end position="223"/>
    </location>
</feature>
<evidence type="ECO:0008006" key="4">
    <source>
        <dbReference type="Google" id="ProtNLM"/>
    </source>
</evidence>
<feature type="transmembrane region" description="Helical" evidence="1">
    <location>
        <begin position="265"/>
        <end position="282"/>
    </location>
</feature>
<gene>
    <name evidence="2" type="ORF">QJ036_12420</name>
</gene>
<proteinExistence type="predicted"/>
<dbReference type="AlphaFoldDB" id="A0AAP4F171"/>
<feature type="transmembrane region" description="Helical" evidence="1">
    <location>
        <begin position="25"/>
        <end position="46"/>
    </location>
</feature>
<comment type="caution">
    <text evidence="2">The sequence shown here is derived from an EMBL/GenBank/DDBJ whole genome shotgun (WGS) entry which is preliminary data.</text>
</comment>
<evidence type="ECO:0000256" key="1">
    <source>
        <dbReference type="SAM" id="Phobius"/>
    </source>
</evidence>
<sequence>MLLLLFFCILQPAKAISGAAAGLSLWYCTILPTLLPCMVLSGYLISSELILRLPPAPFAFLTGWFCGYPMGAKTIADLWKHGRLSEASAKRLLVLCCVPSPMFLTGFLCTGMLRLSLSEAVPCLAALYLPPVLCWLITGFWNRGSLSGTGPMSEEKPPGSLSAFLLFEKAMMNGFLIIAKVGGYLMFFTMLSYFFRGQVKNPFFASLIPGIFEMTSGIAFTVQSGLSRTLTVALCFSFAAFGGLSGAAQTISVLEGTPFSGRRYLLWKLLQASVTFFLIWIIL</sequence>
<feature type="transmembrane region" description="Helical" evidence="1">
    <location>
        <begin position="229"/>
        <end position="253"/>
    </location>
</feature>
<protein>
    <recommendedName>
        <fullName evidence="4">Nucleoside recognition protein</fullName>
    </recommendedName>
</protein>
<feature type="transmembrane region" description="Helical" evidence="1">
    <location>
        <begin position="120"/>
        <end position="141"/>
    </location>
</feature>
<organism evidence="2 3">
    <name type="scientific">Fusibacillus kribbianus</name>
    <dbReference type="NCBI Taxonomy" id="3044208"/>
    <lineage>
        <taxon>Bacteria</taxon>
        <taxon>Bacillati</taxon>
        <taxon>Bacillota</taxon>
        <taxon>Clostridia</taxon>
        <taxon>Lachnospirales</taxon>
        <taxon>Lachnospiraceae</taxon>
        <taxon>Fusibacillus</taxon>
    </lineage>
</organism>
<keyword evidence="1" id="KW-1133">Transmembrane helix</keyword>
<reference evidence="2 3" key="1">
    <citation type="submission" date="2023-05" db="EMBL/GenBank/DDBJ databases">
        <title>[ruminococcus] sp. nov., isolated from a pig farm feces dump.</title>
        <authorList>
            <person name="Chang Y.-H."/>
        </authorList>
    </citation>
    <scope>NUCLEOTIDE SEQUENCE [LARGE SCALE GENOMIC DNA]</scope>
    <source>
        <strain evidence="2 3">YH-rum2234</strain>
    </source>
</reference>
<accession>A0AAP4F171</accession>
<keyword evidence="1" id="KW-0812">Transmembrane</keyword>
<name>A0AAP4F171_9FIRM</name>
<evidence type="ECO:0000313" key="2">
    <source>
        <dbReference type="EMBL" id="MDI9243253.1"/>
    </source>
</evidence>
<dbReference type="EMBL" id="JASGBQ010000028">
    <property type="protein sequence ID" value="MDI9243253.1"/>
    <property type="molecule type" value="Genomic_DNA"/>
</dbReference>